<evidence type="ECO:0000313" key="2">
    <source>
        <dbReference type="EMBL" id="HJC34450.1"/>
    </source>
</evidence>
<organism evidence="2 3">
    <name type="scientific">Candidatus Mediterraneibacter faecipullorum</name>
    <dbReference type="NCBI Taxonomy" id="2838670"/>
    <lineage>
        <taxon>Bacteria</taxon>
        <taxon>Bacillati</taxon>
        <taxon>Bacillota</taxon>
        <taxon>Clostridia</taxon>
        <taxon>Lachnospirales</taxon>
        <taxon>Lachnospiraceae</taxon>
        <taxon>Mediterraneibacter</taxon>
    </lineage>
</organism>
<dbReference type="SMART" id="SM00909">
    <property type="entry name" value="Germane"/>
    <property type="match status" value="2"/>
</dbReference>
<accession>A0A9D2NLA1</accession>
<evidence type="ECO:0000313" key="3">
    <source>
        <dbReference type="Proteomes" id="UP000823890"/>
    </source>
</evidence>
<proteinExistence type="predicted"/>
<reference evidence="2" key="1">
    <citation type="journal article" date="2021" name="PeerJ">
        <title>Extensive microbial diversity within the chicken gut microbiome revealed by metagenomics and culture.</title>
        <authorList>
            <person name="Gilroy R."/>
            <person name="Ravi A."/>
            <person name="Getino M."/>
            <person name="Pursley I."/>
            <person name="Horton D.L."/>
            <person name="Alikhan N.F."/>
            <person name="Baker D."/>
            <person name="Gharbi K."/>
            <person name="Hall N."/>
            <person name="Watson M."/>
            <person name="Adriaenssens E.M."/>
            <person name="Foster-Nyarko E."/>
            <person name="Jarju S."/>
            <person name="Secka A."/>
            <person name="Antonio M."/>
            <person name="Oren A."/>
            <person name="Chaudhuri R.R."/>
            <person name="La Ragione R."/>
            <person name="Hildebrand F."/>
            <person name="Pallen M.J."/>
        </authorList>
    </citation>
    <scope>NUCLEOTIDE SEQUENCE</scope>
    <source>
        <strain evidence="2">ChiW19-954</strain>
    </source>
</reference>
<feature type="domain" description="GerMN" evidence="1">
    <location>
        <begin position="201"/>
        <end position="287"/>
    </location>
</feature>
<comment type="caution">
    <text evidence="2">The sequence shown here is derived from an EMBL/GenBank/DDBJ whole genome shotgun (WGS) entry which is preliminary data.</text>
</comment>
<evidence type="ECO:0000259" key="1">
    <source>
        <dbReference type="SMART" id="SM00909"/>
    </source>
</evidence>
<dbReference type="PROSITE" id="PS51257">
    <property type="entry name" value="PROKAR_LIPOPROTEIN"/>
    <property type="match status" value="1"/>
</dbReference>
<dbReference type="InterPro" id="IPR019606">
    <property type="entry name" value="GerMN"/>
</dbReference>
<dbReference type="Proteomes" id="UP000823890">
    <property type="component" value="Unassembled WGS sequence"/>
</dbReference>
<dbReference type="EMBL" id="DWWO01000097">
    <property type="protein sequence ID" value="HJC34450.1"/>
    <property type="molecule type" value="Genomic_DNA"/>
</dbReference>
<protein>
    <submittedName>
        <fullName evidence="2">GerMN domain-containing protein</fullName>
    </submittedName>
</protein>
<feature type="domain" description="GerMN" evidence="1">
    <location>
        <begin position="60"/>
        <end position="145"/>
    </location>
</feature>
<sequence length="310" mass="33725">MKIRKLVLPTVICLTVLIAACGSRKQIGEGDSYVYCLNESETGLIKVACDLPDGETQEAAEAVLEELSTPAEDIEYMTPIPEEVKVQNCELFGGILEVDFSGEYLDVRNIREKLMRAAVVQSLVRIDGVNAVAFTVDGAPLTDNDGVEIGLMNEDDFVETTASSPSAYQTDTLTLYFANESGDKLVAEQVDVRYSSNVSKDKLIVEKLMQGPDGTDSFPTINPDTNLLSVTTKDKICYVNFDSTFLTGAYDILPELTVYSIVNSLVEGTEATQVQITINGETNASYMEAVDLSQPFEADMDLVAADEADE</sequence>
<gene>
    <name evidence="2" type="ORF">H9758_07645</name>
</gene>
<reference evidence="2" key="2">
    <citation type="submission" date="2021-04" db="EMBL/GenBank/DDBJ databases">
        <authorList>
            <person name="Gilroy R."/>
        </authorList>
    </citation>
    <scope>NUCLEOTIDE SEQUENCE</scope>
    <source>
        <strain evidence="2">ChiW19-954</strain>
    </source>
</reference>
<dbReference type="Pfam" id="PF10646">
    <property type="entry name" value="Germane"/>
    <property type="match status" value="2"/>
</dbReference>
<name>A0A9D2NLA1_9FIRM</name>
<dbReference type="AlphaFoldDB" id="A0A9D2NLA1"/>